<keyword evidence="1" id="KW-0472">Membrane</keyword>
<dbReference type="Proteomes" id="UP001549164">
    <property type="component" value="Unassembled WGS sequence"/>
</dbReference>
<dbReference type="PANTHER" id="PTHR23028:SF53">
    <property type="entry name" value="ACYL_TRANSF_3 DOMAIN-CONTAINING PROTEIN"/>
    <property type="match status" value="1"/>
</dbReference>
<keyword evidence="1" id="KW-1133">Transmembrane helix</keyword>
<feature type="transmembrane region" description="Helical" evidence="1">
    <location>
        <begin position="37"/>
        <end position="60"/>
    </location>
</feature>
<proteinExistence type="predicted"/>
<keyword evidence="1" id="KW-0812">Transmembrane</keyword>
<feature type="transmembrane region" description="Helical" evidence="1">
    <location>
        <begin position="138"/>
        <end position="157"/>
    </location>
</feature>
<feature type="transmembrane region" description="Helical" evidence="1">
    <location>
        <begin position="251"/>
        <end position="274"/>
    </location>
</feature>
<comment type="caution">
    <text evidence="3">The sequence shown here is derived from an EMBL/GenBank/DDBJ whole genome shotgun (WGS) entry which is preliminary data.</text>
</comment>
<feature type="transmembrane region" description="Helical" evidence="1">
    <location>
        <begin position="163"/>
        <end position="188"/>
    </location>
</feature>
<reference evidence="3 4" key="1">
    <citation type="submission" date="2024-06" db="EMBL/GenBank/DDBJ databases">
        <title>Genomic Encyclopedia of Type Strains, Phase IV (KMG-IV): sequencing the most valuable type-strain genomes for metagenomic binning, comparative biology and taxonomic classification.</title>
        <authorList>
            <person name="Goeker M."/>
        </authorList>
    </citation>
    <scope>NUCLEOTIDE SEQUENCE [LARGE SCALE GENOMIC DNA]</scope>
    <source>
        <strain evidence="3 4">DSM 28102</strain>
    </source>
</reference>
<name>A0ABV2I6F5_9HYPH</name>
<protein>
    <submittedName>
        <fullName evidence="3">Peptidoglycan/LPS O-acetylase OafA/YrhL</fullName>
    </submittedName>
</protein>
<dbReference type="EMBL" id="JBEPLY010000001">
    <property type="protein sequence ID" value="MET3598500.1"/>
    <property type="molecule type" value="Genomic_DNA"/>
</dbReference>
<feature type="transmembrane region" description="Helical" evidence="1">
    <location>
        <begin position="7"/>
        <end position="25"/>
    </location>
</feature>
<accession>A0ABV2I6F5</accession>
<evidence type="ECO:0000313" key="4">
    <source>
        <dbReference type="Proteomes" id="UP001549164"/>
    </source>
</evidence>
<feature type="transmembrane region" description="Helical" evidence="1">
    <location>
        <begin position="286"/>
        <end position="309"/>
    </location>
</feature>
<dbReference type="Pfam" id="PF01757">
    <property type="entry name" value="Acyl_transf_3"/>
    <property type="match status" value="1"/>
</dbReference>
<feature type="transmembrane region" description="Helical" evidence="1">
    <location>
        <begin position="80"/>
        <end position="99"/>
    </location>
</feature>
<dbReference type="InterPro" id="IPR050879">
    <property type="entry name" value="Acyltransferase_3"/>
</dbReference>
<evidence type="ECO:0000256" key="1">
    <source>
        <dbReference type="SAM" id="Phobius"/>
    </source>
</evidence>
<keyword evidence="4" id="KW-1185">Reference proteome</keyword>
<dbReference type="PANTHER" id="PTHR23028">
    <property type="entry name" value="ACETYLTRANSFERASE"/>
    <property type="match status" value="1"/>
</dbReference>
<sequence>MIANIQTLRAFAATAVVCFHVVGIAENYGFPTELGRLFVPWGAGGVDIFFVISGFLMVYIQQRRPKSPMAFMWNRAVRILPLYWSLTLLIIALQILAPFVFRSNFVTMETIVASLGFISIYTTGSPIIYVGWSLEYEILFYIIFSLAIFAPKLRYGALIVGAALVLLVLAGILKPLAFEFLFGMGLAFLFRKETWNTRPVYASILLCGGLLLLFFSSVFMQGEQMRLIYWGIPAVLIVAGALLLPQWSSPLALLLGNASYAIYLVQVLTLPVLFKAGVIVGLPSSAGYVLAFASIAFTLVFGCATHLLLEKPLDRLFRKTLPAFFREARPRKANTVSSKNSVGE</sequence>
<feature type="transmembrane region" description="Helical" evidence="1">
    <location>
        <begin position="200"/>
        <end position="221"/>
    </location>
</feature>
<evidence type="ECO:0000259" key="2">
    <source>
        <dbReference type="Pfam" id="PF01757"/>
    </source>
</evidence>
<dbReference type="RefSeq" id="WP_354432905.1">
    <property type="nucleotide sequence ID" value="NZ_JBEPLY010000001.1"/>
</dbReference>
<dbReference type="InterPro" id="IPR002656">
    <property type="entry name" value="Acyl_transf_3_dom"/>
</dbReference>
<feature type="transmembrane region" description="Helical" evidence="1">
    <location>
        <begin position="227"/>
        <end position="244"/>
    </location>
</feature>
<feature type="domain" description="Acyltransferase 3" evidence="2">
    <location>
        <begin position="3"/>
        <end position="303"/>
    </location>
</feature>
<organism evidence="3 4">
    <name type="scientific">Martelella mangrovi</name>
    <dbReference type="NCBI Taxonomy" id="1397477"/>
    <lineage>
        <taxon>Bacteria</taxon>
        <taxon>Pseudomonadati</taxon>
        <taxon>Pseudomonadota</taxon>
        <taxon>Alphaproteobacteria</taxon>
        <taxon>Hyphomicrobiales</taxon>
        <taxon>Aurantimonadaceae</taxon>
        <taxon>Martelella</taxon>
    </lineage>
</organism>
<evidence type="ECO:0000313" key="3">
    <source>
        <dbReference type="EMBL" id="MET3598500.1"/>
    </source>
</evidence>
<gene>
    <name evidence="3" type="ORF">ABID12_000421</name>
</gene>